<dbReference type="Pfam" id="PF00561">
    <property type="entry name" value="Abhydrolase_1"/>
    <property type="match status" value="1"/>
</dbReference>
<dbReference type="OrthoDB" id="812569at2"/>
<proteinExistence type="inferred from homology"/>
<dbReference type="InterPro" id="IPR029058">
    <property type="entry name" value="AB_hydrolase_fold"/>
</dbReference>
<dbReference type="GO" id="GO:0031956">
    <property type="term" value="F:medium-chain fatty acid-CoA ligase activity"/>
    <property type="evidence" value="ECO:0007669"/>
    <property type="project" value="TreeGrafter"/>
</dbReference>
<dbReference type="STRING" id="1296565.SAMN05660657_03689"/>
<evidence type="ECO:0000256" key="3">
    <source>
        <dbReference type="SAM" id="MobiDB-lite"/>
    </source>
</evidence>
<accession>A0A1I7BN03</accession>
<dbReference type="SUPFAM" id="SSF56801">
    <property type="entry name" value="Acetyl-CoA synthetase-like"/>
    <property type="match status" value="1"/>
</dbReference>
<dbReference type="PRINTS" id="PR00111">
    <property type="entry name" value="ABHYDROLASE"/>
</dbReference>
<feature type="region of interest" description="Disordered" evidence="3">
    <location>
        <begin position="1"/>
        <end position="23"/>
    </location>
</feature>
<dbReference type="Proteomes" id="UP000199546">
    <property type="component" value="Unassembled WGS sequence"/>
</dbReference>
<keyword evidence="2 6" id="KW-0436">Ligase</keyword>
<keyword evidence="7" id="KW-1185">Reference proteome</keyword>
<dbReference type="InterPro" id="IPR000873">
    <property type="entry name" value="AMP-dep_synth/lig_dom"/>
</dbReference>
<dbReference type="GO" id="GO:0006631">
    <property type="term" value="P:fatty acid metabolic process"/>
    <property type="evidence" value="ECO:0007669"/>
    <property type="project" value="TreeGrafter"/>
</dbReference>
<feature type="domain" description="AMP-dependent synthetase/ligase" evidence="4">
    <location>
        <begin position="337"/>
        <end position="698"/>
    </location>
</feature>
<evidence type="ECO:0000313" key="7">
    <source>
        <dbReference type="Proteomes" id="UP000199546"/>
    </source>
</evidence>
<dbReference type="EMBL" id="FPBA01000015">
    <property type="protein sequence ID" value="SFT88560.1"/>
    <property type="molecule type" value="Genomic_DNA"/>
</dbReference>
<evidence type="ECO:0000313" key="6">
    <source>
        <dbReference type="EMBL" id="SFT88560.1"/>
    </source>
</evidence>
<dbReference type="Gene3D" id="3.40.50.1820">
    <property type="entry name" value="alpha/beta hydrolase"/>
    <property type="match status" value="1"/>
</dbReference>
<dbReference type="Gene3D" id="3.40.50.12780">
    <property type="entry name" value="N-terminal domain of ligase-like"/>
    <property type="match status" value="1"/>
</dbReference>
<dbReference type="PANTHER" id="PTHR43201:SF5">
    <property type="entry name" value="MEDIUM-CHAIN ACYL-COA LIGASE ACSF2, MITOCHONDRIAL"/>
    <property type="match status" value="1"/>
</dbReference>
<comment type="similarity">
    <text evidence="1">Belongs to the ATP-dependent AMP-binding enzyme family.</text>
</comment>
<sequence length="859" mass="88541">MTADPTTADHAAGSPPALPGLDPAWSRTVAVADAAGTKHTWHVLDNGVTDPVGTLLCVHGNPTWSYLWRRLLAAAPPGWRVVAPDQLGMGWSDRLAAPRPLRQRVADLGDLTAALGVTGPVVTVGHDWGGVISLGWALEHRADLRGVVLCNTAVAMPEGDWGPVLIRAADAPGVRAAVTVGTPVFVRATTALSRPALPAEVRRAFAAPYRSRARRRSVGDFVADIPFSPGHPSRAAQEAIAGGIRDLDVPALLLWGPRDPVFGERYLTDLRGRLPQARLHRYEGASHLLPEDAPQYAGAVAQWVTDLGTDRAVPDRPAGPADGAARRLWSALEERAGDDAAAVVEVGGATVTWSALAARVRHLAAGLATAGIRPGQRVALLVEPSADLTAAVYAVWRAGGVVVVADKGLGFAGMRRALRSAAVDAVIGSGKGLAAARLMGLPGIRVAAGPRALGAAHTLDDLEFLGRSAPVPPEVPVDDDCAVLFTSGATGPAKGVVYTHRQAAAQIDLVRSAYDLTPGDRLVAAFAPFAILGPALGIGSAVPDVDVTAPGSLTAAALADAAAAVEATVVFASPAALRRVAATAQELSAAQRQALERVRLLMSAGAPVPASLLRSLRTVLPAADAHTPYGMTEVLPVADVSLAGIEAAGDGEGVCVGAPLPGVSVRVSPLSPDGRADGPLTELPGTLGEVCVRAAHVKDRYDALWALERATSRDAGWHRTGDVGHLDAEGRLWIEGRLQHVVTTATGPVTPVGIEQRVERLEGVSAAAAVGVGPAGAQVVAVVVVPSGSRRRGRGRSRPRLAGADLADAVRSVAGVDVAAVLTVPALPVDIRHQSKVDRGEVARRVARVLAGARAPRRS</sequence>
<dbReference type="InterPro" id="IPR042099">
    <property type="entry name" value="ANL_N_sf"/>
</dbReference>
<feature type="domain" description="AB hydrolase-1" evidence="5">
    <location>
        <begin position="54"/>
        <end position="294"/>
    </location>
</feature>
<name>A0A1I7BN03_9ACTN</name>
<evidence type="ECO:0000259" key="5">
    <source>
        <dbReference type="Pfam" id="PF00561"/>
    </source>
</evidence>
<dbReference type="SUPFAM" id="SSF53474">
    <property type="entry name" value="alpha/beta-Hydrolases"/>
    <property type="match status" value="1"/>
</dbReference>
<protein>
    <submittedName>
        <fullName evidence="6">Acyl-CoA synthetase (AMP-forming)/AMP-acid ligase II</fullName>
    </submittedName>
</protein>
<organism evidence="6 7">
    <name type="scientific">Geodermatophilus amargosae</name>
    <dbReference type="NCBI Taxonomy" id="1296565"/>
    <lineage>
        <taxon>Bacteria</taxon>
        <taxon>Bacillati</taxon>
        <taxon>Actinomycetota</taxon>
        <taxon>Actinomycetes</taxon>
        <taxon>Geodermatophilales</taxon>
        <taxon>Geodermatophilaceae</taxon>
        <taxon>Geodermatophilus</taxon>
    </lineage>
</organism>
<dbReference type="InterPro" id="IPR000073">
    <property type="entry name" value="AB_hydrolase_1"/>
</dbReference>
<evidence type="ECO:0000256" key="1">
    <source>
        <dbReference type="ARBA" id="ARBA00006432"/>
    </source>
</evidence>
<dbReference type="Pfam" id="PF00501">
    <property type="entry name" value="AMP-binding"/>
    <property type="match status" value="1"/>
</dbReference>
<reference evidence="7" key="1">
    <citation type="submission" date="2016-10" db="EMBL/GenBank/DDBJ databases">
        <authorList>
            <person name="Varghese N."/>
            <person name="Submissions S."/>
        </authorList>
    </citation>
    <scope>NUCLEOTIDE SEQUENCE [LARGE SCALE GENOMIC DNA]</scope>
    <source>
        <strain evidence="7">DSM 46136</strain>
    </source>
</reference>
<dbReference type="RefSeq" id="WP_093581569.1">
    <property type="nucleotide sequence ID" value="NZ_FPBA01000015.1"/>
</dbReference>
<dbReference type="PANTHER" id="PTHR43201">
    <property type="entry name" value="ACYL-COA SYNTHETASE"/>
    <property type="match status" value="1"/>
</dbReference>
<evidence type="ECO:0000256" key="2">
    <source>
        <dbReference type="ARBA" id="ARBA00022598"/>
    </source>
</evidence>
<dbReference type="AlphaFoldDB" id="A0A1I7BN03"/>
<evidence type="ECO:0000259" key="4">
    <source>
        <dbReference type="Pfam" id="PF00501"/>
    </source>
</evidence>
<gene>
    <name evidence="6" type="ORF">SAMN05660657_03689</name>
</gene>